<dbReference type="GeneID" id="77938994"/>
<dbReference type="GO" id="GO:0006231">
    <property type="term" value="P:dTMP biosynthetic process"/>
    <property type="evidence" value="ECO:0007669"/>
    <property type="project" value="InterPro"/>
</dbReference>
<dbReference type="EMBL" id="MF403007">
    <property type="protein sequence ID" value="AUZ94810.1"/>
    <property type="molecule type" value="Genomic_DNA"/>
</dbReference>
<dbReference type="RefSeq" id="YP_010662977.1">
    <property type="nucleotide sequence ID" value="NC_070890.1"/>
</dbReference>
<keyword evidence="2" id="KW-1185">Reference proteome</keyword>
<dbReference type="SUPFAM" id="SSF69796">
    <property type="entry name" value="Thymidylate synthase-complementing protein Thy1"/>
    <property type="match status" value="1"/>
</dbReference>
<sequence length="327" mass="37215">MTEISAKIICASMGEHAPPIYTAELVYPLPIHAEFMTHRAFSKNSASLRAIPTKSVIKQLQDNPFVPIHMGKNQSGMQADETNDQLVKVLRKDFLGRLFRLKEEVTVQEAWLRARDAAIEIAEAISDANYHKQVVNRILAPFLHNRVLSTGVSFDNFMGLRDHKDAEPHIRELAARLKEAIEYAPVDYLHANQYHLPYITQHEKETLSIEHQIKISVARNARVSYNLTDGSKSTVQKDLELFERLAGSVPVHASPTEHIAMPDFIKSFNSKTGKITWMNPERHRNLTGWQQYRSFIPNDTFQDTWKNILVDNLRNGTVKPIGLTKAS</sequence>
<dbReference type="GO" id="GO:0050660">
    <property type="term" value="F:flavin adenine dinucleotide binding"/>
    <property type="evidence" value="ECO:0007669"/>
    <property type="project" value="InterPro"/>
</dbReference>
<organism evidence="1 2">
    <name type="scientific">Agrobacterium phage Atu_ph04</name>
    <dbReference type="NCBI Taxonomy" id="2024263"/>
    <lineage>
        <taxon>Viruses</taxon>
        <taxon>Duplodnaviria</taxon>
        <taxon>Heunggongvirae</taxon>
        <taxon>Uroviricota</taxon>
        <taxon>Caudoviricetes</taxon>
        <taxon>Pootjesviridae</taxon>
        <taxon>Rollinsvirus</taxon>
        <taxon>Rollinsvirus ph04</taxon>
    </lineage>
</organism>
<protein>
    <recommendedName>
        <fullName evidence="3">Thymidylate synthase</fullName>
    </recommendedName>
</protein>
<accession>A0A2L0UZ74</accession>
<evidence type="ECO:0008006" key="3">
    <source>
        <dbReference type="Google" id="ProtNLM"/>
    </source>
</evidence>
<reference evidence="1 2" key="1">
    <citation type="submission" date="2017-06" db="EMBL/GenBank/DDBJ databases">
        <authorList>
            <person name="Kim H.J."/>
            <person name="Triplett B.A."/>
        </authorList>
    </citation>
    <scope>NUCLEOTIDE SEQUENCE [LARGE SCALE GENOMIC DNA]</scope>
</reference>
<evidence type="ECO:0000313" key="2">
    <source>
        <dbReference type="Proteomes" id="UP000226396"/>
    </source>
</evidence>
<dbReference type="KEGG" id="vg:77938994"/>
<dbReference type="GO" id="GO:0050797">
    <property type="term" value="F:thymidylate synthase (FAD) activity"/>
    <property type="evidence" value="ECO:0007669"/>
    <property type="project" value="InterPro"/>
</dbReference>
<dbReference type="InterPro" id="IPR036098">
    <property type="entry name" value="Thymidylate_synthase_ThyX_sf"/>
</dbReference>
<proteinExistence type="predicted"/>
<dbReference type="Gene3D" id="3.30.1360.170">
    <property type="match status" value="1"/>
</dbReference>
<evidence type="ECO:0000313" key="1">
    <source>
        <dbReference type="EMBL" id="AUZ94810.1"/>
    </source>
</evidence>
<name>A0A2L0UZ74_9CAUD</name>
<dbReference type="Proteomes" id="UP000226396">
    <property type="component" value="Segment"/>
</dbReference>